<organism evidence="7 8">
    <name type="scientific">Enterococcus gallinarum</name>
    <dbReference type="NCBI Taxonomy" id="1353"/>
    <lineage>
        <taxon>Bacteria</taxon>
        <taxon>Bacillati</taxon>
        <taxon>Bacillota</taxon>
        <taxon>Bacilli</taxon>
        <taxon>Lactobacillales</taxon>
        <taxon>Enterococcaceae</taxon>
        <taxon>Enterococcus</taxon>
    </lineage>
</organism>
<dbReference type="GO" id="GO:0047355">
    <property type="term" value="F:CDP-glycerol glycerophosphotransferase activity"/>
    <property type="evidence" value="ECO:0007669"/>
    <property type="project" value="InterPro"/>
</dbReference>
<evidence type="ECO:0000256" key="5">
    <source>
        <dbReference type="ARBA" id="ARBA00022944"/>
    </source>
</evidence>
<keyword evidence="3" id="KW-1003">Cell membrane</keyword>
<evidence type="ECO:0000313" key="7">
    <source>
        <dbReference type="EMBL" id="MXS24776.1"/>
    </source>
</evidence>
<dbReference type="GO" id="GO:0005886">
    <property type="term" value="C:plasma membrane"/>
    <property type="evidence" value="ECO:0007669"/>
    <property type="project" value="UniProtKB-SubCell"/>
</dbReference>
<keyword evidence="5" id="KW-0777">Teichoic acid biosynthesis</keyword>
<evidence type="ECO:0000256" key="3">
    <source>
        <dbReference type="ARBA" id="ARBA00022475"/>
    </source>
</evidence>
<dbReference type="InterPro" id="IPR051612">
    <property type="entry name" value="Teichoic_Acid_Biosynth"/>
</dbReference>
<dbReference type="InterPro" id="IPR007554">
    <property type="entry name" value="Glycerophosphate_synth"/>
</dbReference>
<dbReference type="Gene3D" id="3.40.50.11820">
    <property type="match status" value="1"/>
</dbReference>
<sequence>MIKQIISFIYRTLFNIVTAIFPVNKKIVLFESFNGNIPSDNPLAIYNAMVQDEEFANWNLYWGIKKANLLEAKAMYPEMNFLSRYSMKWLWVASRAGFWIFNARMSNWFKKNKQTVYFQTWHGTPLKKLGLDIKNVVMPGTNTKSYQDSFIKESKRWDYLVAPNEYSKEIFKHAFAFENNFLDIGYPRNDRLVQANNEFIVNQLKKELLGEKRGNVFLYAPTWRDDYFISKGNYKFNMPFKLEKMIQLLDKEDLLIIRPHYLVKDSIDIDGYENQVRVCVDEDINDLFLIADCLITDYSSVMFDFAILKKPMIFYAYDLVHYENEVRGFYFDYDSLPGPICKDETAFYNAIKNFYTETSKKNLNDKKYLEFYNKFCSWENGEASLKVAELIKASN</sequence>
<dbReference type="Pfam" id="PF04464">
    <property type="entry name" value="Glyphos_transf"/>
    <property type="match status" value="1"/>
</dbReference>
<dbReference type="RefSeq" id="WP_003126929.1">
    <property type="nucleotide sequence ID" value="NZ_BTSN01000002.1"/>
</dbReference>
<gene>
    <name evidence="7" type="ORF">GTI89_01550</name>
</gene>
<keyword evidence="6" id="KW-0472">Membrane</keyword>
<evidence type="ECO:0000256" key="2">
    <source>
        <dbReference type="ARBA" id="ARBA00010488"/>
    </source>
</evidence>
<protein>
    <submittedName>
        <fullName evidence="7">CDP-glycerol glycerophosphotransferase family protein</fullName>
    </submittedName>
</protein>
<evidence type="ECO:0000256" key="6">
    <source>
        <dbReference type="ARBA" id="ARBA00023136"/>
    </source>
</evidence>
<dbReference type="InterPro" id="IPR043149">
    <property type="entry name" value="TagF_N"/>
</dbReference>
<dbReference type="GO" id="GO:0019350">
    <property type="term" value="P:teichoic acid biosynthetic process"/>
    <property type="evidence" value="ECO:0007669"/>
    <property type="project" value="UniProtKB-KW"/>
</dbReference>
<keyword evidence="4 7" id="KW-0808">Transferase</keyword>
<comment type="subcellular location">
    <subcellularLocation>
        <location evidence="1">Cell membrane</location>
        <topology evidence="1">Peripheral membrane protein</topology>
    </subcellularLocation>
</comment>
<dbReference type="InterPro" id="IPR043148">
    <property type="entry name" value="TagF_C"/>
</dbReference>
<dbReference type="PANTHER" id="PTHR37316">
    <property type="entry name" value="TEICHOIC ACID GLYCEROL-PHOSPHATE PRIMASE"/>
    <property type="match status" value="1"/>
</dbReference>
<reference evidence="7 8" key="1">
    <citation type="submission" date="2019-04" db="EMBL/GenBank/DDBJ databases">
        <title>Step-wise assembly of the neonatal virome modulated by breast feeding.</title>
        <authorList>
            <person name="Liang G."/>
            <person name="Bushman F."/>
        </authorList>
    </citation>
    <scope>NUCLEOTIDE SEQUENCE [LARGE SCALE GENOMIC DNA]</scope>
    <source>
        <strain evidence="7 8">E3404</strain>
    </source>
</reference>
<dbReference type="Proteomes" id="UP000439965">
    <property type="component" value="Unassembled WGS sequence"/>
</dbReference>
<dbReference type="Gene3D" id="3.40.50.12580">
    <property type="match status" value="1"/>
</dbReference>
<evidence type="ECO:0000313" key="8">
    <source>
        <dbReference type="Proteomes" id="UP000439965"/>
    </source>
</evidence>
<dbReference type="EMBL" id="WVTI01000001">
    <property type="protein sequence ID" value="MXS24776.1"/>
    <property type="molecule type" value="Genomic_DNA"/>
</dbReference>
<evidence type="ECO:0000256" key="4">
    <source>
        <dbReference type="ARBA" id="ARBA00022679"/>
    </source>
</evidence>
<comment type="caution">
    <text evidence="7">The sequence shown here is derived from an EMBL/GenBank/DDBJ whole genome shotgun (WGS) entry which is preliminary data.</text>
</comment>
<accession>A0A5C8HK75</accession>
<name>A0A5C8HK75_ENTGA</name>
<dbReference type="AlphaFoldDB" id="A0A5C8HK75"/>
<dbReference type="SUPFAM" id="SSF53756">
    <property type="entry name" value="UDP-Glycosyltransferase/glycogen phosphorylase"/>
    <property type="match status" value="1"/>
</dbReference>
<evidence type="ECO:0000256" key="1">
    <source>
        <dbReference type="ARBA" id="ARBA00004202"/>
    </source>
</evidence>
<comment type="similarity">
    <text evidence="2">Belongs to the CDP-glycerol glycerophosphotransferase family.</text>
</comment>
<proteinExistence type="inferred from homology"/>
<dbReference type="PANTHER" id="PTHR37316:SF3">
    <property type="entry name" value="TEICHOIC ACID GLYCEROL-PHOSPHATE TRANSFERASE"/>
    <property type="match status" value="1"/>
</dbReference>